<proteinExistence type="predicted"/>
<dbReference type="RefSeq" id="WP_184782597.1">
    <property type="nucleotide sequence ID" value="NZ_JACHMG010000001.1"/>
</dbReference>
<evidence type="ECO:0000313" key="2">
    <source>
        <dbReference type="EMBL" id="MBB4687808.1"/>
    </source>
</evidence>
<evidence type="ECO:0000256" key="1">
    <source>
        <dbReference type="SAM" id="MobiDB-lite"/>
    </source>
</evidence>
<gene>
    <name evidence="2" type="ORF">BJY18_005293</name>
</gene>
<dbReference type="EMBL" id="JACHMG010000001">
    <property type="protein sequence ID" value="MBB4687808.1"/>
    <property type="molecule type" value="Genomic_DNA"/>
</dbReference>
<feature type="compositionally biased region" description="Gly residues" evidence="1">
    <location>
        <begin position="186"/>
        <end position="195"/>
    </location>
</feature>
<feature type="region of interest" description="Disordered" evidence="1">
    <location>
        <begin position="186"/>
        <end position="435"/>
    </location>
</feature>
<evidence type="ECO:0000313" key="3">
    <source>
        <dbReference type="Proteomes" id="UP000581769"/>
    </source>
</evidence>
<feature type="compositionally biased region" description="Gly residues" evidence="1">
    <location>
        <begin position="385"/>
        <end position="396"/>
    </location>
</feature>
<keyword evidence="3" id="KW-1185">Reference proteome</keyword>
<dbReference type="Proteomes" id="UP000581769">
    <property type="component" value="Unassembled WGS sequence"/>
</dbReference>
<protein>
    <submittedName>
        <fullName evidence="2">Uncharacterized protein YukE</fullName>
    </submittedName>
</protein>
<dbReference type="Gene3D" id="1.20.1260.20">
    <property type="entry name" value="PPE superfamily"/>
    <property type="match status" value="1"/>
</dbReference>
<dbReference type="InterPro" id="IPR038332">
    <property type="entry name" value="PPE_sf"/>
</dbReference>
<sequence length="435" mass="41698">MPDGYTGAEVYERMHRYGGNTGPLDSGQLAAEALKGAHEDLVTRIAKLQGKLDSAWEGDASGKAQAGLTPLIQTSQQASQDLERSAQSITAQNSGFHGTLNKLVKIAANRPSTDDLASYLPFGASDSEKAAAQWDTDDKNNKAAYGSYYATTDGNRNAAAKDYPVLNAAPAGLAVGAASNGPGGAGGITAGGSGSHGRHGAMPGDHSGNSPADSGSPGADNHGTVTSPAPHGVAPGTTGSGDLPVSGRGPEDGTSIAGYPPSPTKPPISNAPGFGTGLLPTFGPAGGGSDSGFTPTGGLGGPGSVGGGGLGGGIGSGGRGSVGGLGNGGSGGARGSGAGGSGAGSRFGGGQQLGEGGRTGNGLPGGQSVARPGGAGSAGAKGSSGMAGMGTGAGKGKGTEDEEHQRKVTLPDQDADELFGGYPDGMRPTPPTIGA</sequence>
<comment type="caution">
    <text evidence="2">The sequence shown here is derived from an EMBL/GenBank/DDBJ whole genome shotgun (WGS) entry which is preliminary data.</text>
</comment>
<organism evidence="2 3">
    <name type="scientific">Amycolatopsis jiangsuensis</name>
    <dbReference type="NCBI Taxonomy" id="1181879"/>
    <lineage>
        <taxon>Bacteria</taxon>
        <taxon>Bacillati</taxon>
        <taxon>Actinomycetota</taxon>
        <taxon>Actinomycetes</taxon>
        <taxon>Pseudonocardiales</taxon>
        <taxon>Pseudonocardiaceae</taxon>
        <taxon>Amycolatopsis</taxon>
    </lineage>
</organism>
<feature type="compositionally biased region" description="Basic and acidic residues" evidence="1">
    <location>
        <begin position="397"/>
        <end position="406"/>
    </location>
</feature>
<name>A0A840J322_9PSEU</name>
<dbReference type="AlphaFoldDB" id="A0A840J322"/>
<accession>A0A840J322</accession>
<feature type="compositionally biased region" description="Gly residues" evidence="1">
    <location>
        <begin position="284"/>
        <end position="365"/>
    </location>
</feature>
<reference evidence="2 3" key="1">
    <citation type="submission" date="2020-08" db="EMBL/GenBank/DDBJ databases">
        <title>Sequencing the genomes of 1000 actinobacteria strains.</title>
        <authorList>
            <person name="Klenk H.-P."/>
        </authorList>
    </citation>
    <scope>NUCLEOTIDE SEQUENCE [LARGE SCALE GENOMIC DNA]</scope>
    <source>
        <strain evidence="2 3">DSM 45859</strain>
    </source>
</reference>